<evidence type="ECO:0000313" key="3">
    <source>
        <dbReference type="Proteomes" id="UP000027734"/>
    </source>
</evidence>
<sequence>MEGLAVGAFRSIPEQHETPETAAQKCAKSSEKLIGFVGRE</sequence>
<evidence type="ECO:0000313" key="2">
    <source>
        <dbReference type="EMBL" id="KEJ90325.1"/>
    </source>
</evidence>
<name>A0A073IL55_9RHOB</name>
<dbReference type="EMBL" id="JAMC01000002">
    <property type="protein sequence ID" value="KEJ90325.1"/>
    <property type="molecule type" value="Genomic_DNA"/>
</dbReference>
<dbReference type="Proteomes" id="UP000027734">
    <property type="component" value="Unassembled WGS sequence"/>
</dbReference>
<evidence type="ECO:0000256" key="1">
    <source>
        <dbReference type="SAM" id="MobiDB-lite"/>
    </source>
</evidence>
<keyword evidence="3" id="KW-1185">Reference proteome</keyword>
<accession>A0A073IL55</accession>
<dbReference type="STRING" id="1300350.Z948_475"/>
<reference evidence="2 3" key="1">
    <citation type="submission" date="2014-01" db="EMBL/GenBank/DDBJ databases">
        <title>Sulfitobacter donghicola JCM 14565 Genome Sequencing.</title>
        <authorList>
            <person name="Lai Q."/>
            <person name="Hong Z."/>
        </authorList>
    </citation>
    <scope>NUCLEOTIDE SEQUENCE [LARGE SCALE GENOMIC DNA]</scope>
    <source>
        <strain evidence="2 3">JCM 14565</strain>
    </source>
</reference>
<protein>
    <submittedName>
        <fullName evidence="2">Uncharacterized protein</fullName>
    </submittedName>
</protein>
<gene>
    <name evidence="2" type="ORF">DSW25_07700</name>
</gene>
<feature type="region of interest" description="Disordered" evidence="1">
    <location>
        <begin position="1"/>
        <end position="27"/>
    </location>
</feature>
<proteinExistence type="predicted"/>
<organism evidence="2 3">
    <name type="scientific">Sulfitobacter donghicola DSW-25 = KCTC 12864 = JCM 14565</name>
    <dbReference type="NCBI Taxonomy" id="1300350"/>
    <lineage>
        <taxon>Bacteria</taxon>
        <taxon>Pseudomonadati</taxon>
        <taxon>Pseudomonadota</taxon>
        <taxon>Alphaproteobacteria</taxon>
        <taxon>Rhodobacterales</taxon>
        <taxon>Roseobacteraceae</taxon>
        <taxon>Sulfitobacter</taxon>
    </lineage>
</organism>
<comment type="caution">
    <text evidence="2">The sequence shown here is derived from an EMBL/GenBank/DDBJ whole genome shotgun (WGS) entry which is preliminary data.</text>
</comment>
<dbReference type="AlphaFoldDB" id="A0A073IL55"/>